<evidence type="ECO:0000313" key="10">
    <source>
        <dbReference type="Proteomes" id="UP000464314"/>
    </source>
</evidence>
<sequence>MNSNHELIEYSKNLPIKLFCERIGSVQKHWHRSIELLLVLSGDLEVLVEDEQFTLKENDLILINSNQVHETYSKDCVLIALQVRLSMFHMDWLNSENVFFQCNSCIQGNNEHFDYIREIIAKLIELNTSTVSCNQLLCFSYVCRLIYELLRHFKAEQPSVIRTQKQMERLQNIIEYIENNFNREITLNELAGTVYLSPSYLSHFFEKNMNISITNYLTKIRIEHSIDFLLNTDYSIEKIAELCGFSNPRSYASFFRKQYNKLPSQFRKEKKGEYLPLDRLDPAQNSSYLNLDKYDFFGKLSTYLNNTDTKNDMELYNVKVNIGNISTRVTVPFTNPALTFCSVGRAQEILYRNIQEMLIIQQKEIGFRYIKFHGIFDDALMVYREDSTGNPVLNFNMVDEILDFLLSIQLYPLIQFSFMPKALAKTPEKEFFAVPFIMSEPKDYTKWEYLVTQFTEHILNRYGLSETSNWIFTFWNETLSNFPFDFKNREISLQLYKVTRNTVKKVNPLFQFANTSYINSSMSSDTLQYVLTYMEDNDCKPDVYLFHFYPTTNSHWNKLKEFDHDTFMEYISNNSPALNNDPDAFGTYLDMLNDKLPDRSKKPLYITEWNLSPSHRELLNDTCYAAAYFIRNILINYNKADSFCHWSLSDWMEELSFPSQLFHGGVGHFTKNGIKKPAYYSYLFLSKLKEELVAQGDSYFITKNKNNENYSIILYNYCQFSDLYSKGLNFNFSYTSRYEVFPDESKKELKFSLSGMENGEYRVTEEIVNRNYGSCYDKWVEMGLSLWKQKKRLKP</sequence>
<keyword evidence="4" id="KW-0238">DNA-binding</keyword>
<evidence type="ECO:0000256" key="2">
    <source>
        <dbReference type="ARBA" id="ARBA00022801"/>
    </source>
</evidence>
<dbReference type="SUPFAM" id="SSF51215">
    <property type="entry name" value="Regulatory protein AraC"/>
    <property type="match status" value="1"/>
</dbReference>
<evidence type="ECO:0000256" key="7">
    <source>
        <dbReference type="PIRSR" id="PIRSR600514-1"/>
    </source>
</evidence>
<dbReference type="Gene3D" id="2.60.120.10">
    <property type="entry name" value="Jelly Rolls"/>
    <property type="match status" value="1"/>
</dbReference>
<dbReference type="InterPro" id="IPR000514">
    <property type="entry name" value="Glyco_hydro_39"/>
</dbReference>
<dbReference type="InterPro" id="IPR009057">
    <property type="entry name" value="Homeodomain-like_sf"/>
</dbReference>
<dbReference type="InterPro" id="IPR049166">
    <property type="entry name" value="GH39_cat"/>
</dbReference>
<dbReference type="SUPFAM" id="SSF46689">
    <property type="entry name" value="Homeodomain-like"/>
    <property type="match status" value="2"/>
</dbReference>
<dbReference type="InterPro" id="IPR037923">
    <property type="entry name" value="HTH-like"/>
</dbReference>
<dbReference type="EMBL" id="CP048000">
    <property type="protein sequence ID" value="QHQ60269.1"/>
    <property type="molecule type" value="Genomic_DNA"/>
</dbReference>
<evidence type="ECO:0000256" key="3">
    <source>
        <dbReference type="ARBA" id="ARBA00023015"/>
    </source>
</evidence>
<dbReference type="Pfam" id="PF12833">
    <property type="entry name" value="HTH_18"/>
    <property type="match status" value="1"/>
</dbReference>
<comment type="similarity">
    <text evidence="1">Belongs to the glycosyl hydrolase 39 family.</text>
</comment>
<dbReference type="PANTHER" id="PTHR43280">
    <property type="entry name" value="ARAC-FAMILY TRANSCRIPTIONAL REGULATOR"/>
    <property type="match status" value="1"/>
</dbReference>
<dbReference type="InterPro" id="IPR013096">
    <property type="entry name" value="Cupin_2"/>
</dbReference>
<keyword evidence="5" id="KW-0804">Transcription</keyword>
<dbReference type="RefSeq" id="WP_161837105.1">
    <property type="nucleotide sequence ID" value="NZ_CP048000.1"/>
</dbReference>
<dbReference type="GO" id="GO:0005975">
    <property type="term" value="P:carbohydrate metabolic process"/>
    <property type="evidence" value="ECO:0007669"/>
    <property type="project" value="InterPro"/>
</dbReference>
<keyword evidence="6" id="KW-0326">Glycosidase</keyword>
<dbReference type="PROSITE" id="PS00041">
    <property type="entry name" value="HTH_ARAC_FAMILY_1"/>
    <property type="match status" value="1"/>
</dbReference>
<dbReference type="GO" id="GO:0003700">
    <property type="term" value="F:DNA-binding transcription factor activity"/>
    <property type="evidence" value="ECO:0007669"/>
    <property type="project" value="InterPro"/>
</dbReference>
<proteinExistence type="inferred from homology"/>
<dbReference type="Gene3D" id="1.10.10.60">
    <property type="entry name" value="Homeodomain-like"/>
    <property type="match status" value="2"/>
</dbReference>
<dbReference type="KEGG" id="anr:Ana3638_05305"/>
<dbReference type="PANTHER" id="PTHR43280:SF28">
    <property type="entry name" value="HTH-TYPE TRANSCRIPTIONAL ACTIVATOR RHAS"/>
    <property type="match status" value="1"/>
</dbReference>
<dbReference type="PROSITE" id="PS01124">
    <property type="entry name" value="HTH_ARAC_FAMILY_2"/>
    <property type="match status" value="1"/>
</dbReference>
<evidence type="ECO:0000256" key="6">
    <source>
        <dbReference type="ARBA" id="ARBA00023295"/>
    </source>
</evidence>
<dbReference type="InterPro" id="IPR018062">
    <property type="entry name" value="HTH_AraC-typ_CS"/>
</dbReference>
<dbReference type="SUPFAM" id="SSF51011">
    <property type="entry name" value="Glycosyl hydrolase domain"/>
    <property type="match status" value="1"/>
</dbReference>
<keyword evidence="2" id="KW-0378">Hydrolase</keyword>
<evidence type="ECO:0000259" key="8">
    <source>
        <dbReference type="PROSITE" id="PS01124"/>
    </source>
</evidence>
<dbReference type="GO" id="GO:0004553">
    <property type="term" value="F:hydrolase activity, hydrolyzing O-glycosyl compounds"/>
    <property type="evidence" value="ECO:0007669"/>
    <property type="project" value="InterPro"/>
</dbReference>
<dbReference type="SUPFAM" id="SSF51445">
    <property type="entry name" value="(Trans)glycosidases"/>
    <property type="match status" value="1"/>
</dbReference>
<evidence type="ECO:0000313" key="9">
    <source>
        <dbReference type="EMBL" id="QHQ60269.1"/>
    </source>
</evidence>
<dbReference type="PRINTS" id="PR00745">
    <property type="entry name" value="GLHYDRLASE39"/>
</dbReference>
<dbReference type="InterPro" id="IPR018060">
    <property type="entry name" value="HTH_AraC"/>
</dbReference>
<dbReference type="SMART" id="SM00342">
    <property type="entry name" value="HTH_ARAC"/>
    <property type="match status" value="1"/>
</dbReference>
<evidence type="ECO:0000256" key="4">
    <source>
        <dbReference type="ARBA" id="ARBA00023125"/>
    </source>
</evidence>
<organism evidence="9 10">
    <name type="scientific">Anaerocolumna sedimenticola</name>
    <dbReference type="NCBI Taxonomy" id="2696063"/>
    <lineage>
        <taxon>Bacteria</taxon>
        <taxon>Bacillati</taxon>
        <taxon>Bacillota</taxon>
        <taxon>Clostridia</taxon>
        <taxon>Lachnospirales</taxon>
        <taxon>Lachnospiraceae</taxon>
        <taxon>Anaerocolumna</taxon>
    </lineage>
</organism>
<dbReference type="Gene3D" id="2.60.40.1500">
    <property type="entry name" value="Glycosyl hydrolase domain, family 39"/>
    <property type="match status" value="1"/>
</dbReference>
<dbReference type="Pfam" id="PF07883">
    <property type="entry name" value="Cupin_2"/>
    <property type="match status" value="1"/>
</dbReference>
<evidence type="ECO:0000256" key="1">
    <source>
        <dbReference type="ARBA" id="ARBA00008875"/>
    </source>
</evidence>
<evidence type="ECO:0000256" key="5">
    <source>
        <dbReference type="ARBA" id="ARBA00023163"/>
    </source>
</evidence>
<protein>
    <submittedName>
        <fullName evidence="9">Helix-turn-helix domain-containing protein</fullName>
    </submittedName>
</protein>
<reference evidence="9 10" key="1">
    <citation type="submission" date="2020-01" db="EMBL/GenBank/DDBJ databases">
        <title>Genome analysis of Anaerocolumna sp. CBA3638.</title>
        <authorList>
            <person name="Kim J."/>
            <person name="Roh S.W."/>
        </authorList>
    </citation>
    <scope>NUCLEOTIDE SEQUENCE [LARGE SCALE GENOMIC DNA]</scope>
    <source>
        <strain evidence="9 10">CBA3638</strain>
    </source>
</reference>
<dbReference type="Gene3D" id="3.20.20.80">
    <property type="entry name" value="Glycosidases"/>
    <property type="match status" value="1"/>
</dbReference>
<dbReference type="GO" id="GO:0043565">
    <property type="term" value="F:sequence-specific DNA binding"/>
    <property type="evidence" value="ECO:0007669"/>
    <property type="project" value="InterPro"/>
</dbReference>
<dbReference type="AlphaFoldDB" id="A0A6P1TJI2"/>
<keyword evidence="10" id="KW-1185">Reference proteome</keyword>
<feature type="active site" description="Proton donor" evidence="7">
    <location>
        <position position="477"/>
    </location>
</feature>
<gene>
    <name evidence="9" type="ORF">Ana3638_05305</name>
</gene>
<accession>A0A6P1TJI2</accession>
<keyword evidence="3" id="KW-0805">Transcription regulation</keyword>
<feature type="domain" description="HTH araC/xylS-type" evidence="8">
    <location>
        <begin position="171"/>
        <end position="269"/>
    </location>
</feature>
<dbReference type="Proteomes" id="UP000464314">
    <property type="component" value="Chromosome"/>
</dbReference>
<name>A0A6P1TJI2_9FIRM</name>
<dbReference type="Pfam" id="PF01229">
    <property type="entry name" value="Glyco_hydro_39"/>
    <property type="match status" value="1"/>
</dbReference>
<dbReference type="InterPro" id="IPR014710">
    <property type="entry name" value="RmlC-like_jellyroll"/>
</dbReference>
<dbReference type="InterPro" id="IPR017853">
    <property type="entry name" value="GH"/>
</dbReference>